<dbReference type="Proteomes" id="UP001212123">
    <property type="component" value="Unassembled WGS sequence"/>
</dbReference>
<keyword evidence="3" id="KW-0238">DNA-binding</keyword>
<dbReference type="InterPro" id="IPR052021">
    <property type="entry name" value="Type-I_RS_S_subunit"/>
</dbReference>
<evidence type="ECO:0000313" key="6">
    <source>
        <dbReference type="Proteomes" id="UP001212123"/>
    </source>
</evidence>
<dbReference type="RefSeq" id="WP_271806204.1">
    <property type="nucleotide sequence ID" value="NZ_JAQMTU010000125.1"/>
</dbReference>
<comment type="caution">
    <text evidence="5">The sequence shown here is derived from an EMBL/GenBank/DDBJ whole genome shotgun (WGS) entry which is preliminary data.</text>
</comment>
<evidence type="ECO:0000256" key="1">
    <source>
        <dbReference type="ARBA" id="ARBA00010923"/>
    </source>
</evidence>
<dbReference type="Pfam" id="PF01420">
    <property type="entry name" value="Methylase_S"/>
    <property type="match status" value="1"/>
</dbReference>
<dbReference type="PANTHER" id="PTHR30408">
    <property type="entry name" value="TYPE-1 RESTRICTION ENZYME ECOKI SPECIFICITY PROTEIN"/>
    <property type="match status" value="1"/>
</dbReference>
<evidence type="ECO:0000256" key="3">
    <source>
        <dbReference type="ARBA" id="ARBA00023125"/>
    </source>
</evidence>
<accession>A0ABT5A9Q6</accession>
<protein>
    <submittedName>
        <fullName evidence="5">Restriction endonuclease subunit S</fullName>
        <ecNumber evidence="5">3.1.21.-</ecNumber>
    </submittedName>
</protein>
<dbReference type="GO" id="GO:0004519">
    <property type="term" value="F:endonuclease activity"/>
    <property type="evidence" value="ECO:0007669"/>
    <property type="project" value="UniProtKB-KW"/>
</dbReference>
<dbReference type="EMBL" id="JAQMTU010000125">
    <property type="protein sequence ID" value="MDB9488695.1"/>
    <property type="molecule type" value="Genomic_DNA"/>
</dbReference>
<proteinExistence type="inferred from homology"/>
<evidence type="ECO:0000256" key="2">
    <source>
        <dbReference type="ARBA" id="ARBA00022747"/>
    </source>
</evidence>
<keyword evidence="5" id="KW-0378">Hydrolase</keyword>
<sequence>MSKWKTKRLGDFILFPRGFDLLAKDRTEGNIPVISSSGITGFHNQYKAKGPGVIIGRKGTLGTVHYSEQDYWPHDTTLWVTDFKGNLPRFIYYLLPLLQLEKYDVGSSNPTLNRNYIHEIITTLPPLEEQRKIASVLSSLDDKIELNNRINSELENLAKTIYDYWFVQFDFPDENGKPYKSSGGKMVYNQELKREIPAGWEVGTLQDWIDFKRGISYKSTEIQDTGIPLLNLNSFTLSGKFKPDGTKYFNGSFKEDSRLNYGDLVIAITDVTRNAIIIGKSFIVPDLFD</sequence>
<comment type="similarity">
    <text evidence="1">Belongs to the type-I restriction system S methylase family.</text>
</comment>
<dbReference type="SUPFAM" id="SSF116734">
    <property type="entry name" value="DNA methylase specificity domain"/>
    <property type="match status" value="2"/>
</dbReference>
<feature type="domain" description="Type I restriction modification DNA specificity" evidence="4">
    <location>
        <begin position="1"/>
        <end position="156"/>
    </location>
</feature>
<dbReference type="InterPro" id="IPR044946">
    <property type="entry name" value="Restrct_endonuc_typeI_TRD_sf"/>
</dbReference>
<dbReference type="EC" id="3.1.21.-" evidence="5"/>
<keyword evidence="5" id="KW-0255">Endonuclease</keyword>
<dbReference type="PANTHER" id="PTHR30408:SF12">
    <property type="entry name" value="TYPE I RESTRICTION ENZYME MJAVIII SPECIFICITY SUBUNIT"/>
    <property type="match status" value="1"/>
</dbReference>
<dbReference type="Gene3D" id="3.90.220.20">
    <property type="entry name" value="DNA methylase specificity domains"/>
    <property type="match status" value="1"/>
</dbReference>
<evidence type="ECO:0000259" key="4">
    <source>
        <dbReference type="Pfam" id="PF01420"/>
    </source>
</evidence>
<evidence type="ECO:0000313" key="5">
    <source>
        <dbReference type="EMBL" id="MDB9488695.1"/>
    </source>
</evidence>
<gene>
    <name evidence="5" type="ORF">PN492_19440</name>
</gene>
<keyword evidence="2" id="KW-0680">Restriction system</keyword>
<dbReference type="GO" id="GO:0016787">
    <property type="term" value="F:hydrolase activity"/>
    <property type="evidence" value="ECO:0007669"/>
    <property type="project" value="UniProtKB-KW"/>
</dbReference>
<name>A0ABT5A9Q6_9CYAN</name>
<organism evidence="5 6">
    <name type="scientific">Dolichospermum circinale CS-537/01</name>
    <dbReference type="NCBI Taxonomy" id="3021739"/>
    <lineage>
        <taxon>Bacteria</taxon>
        <taxon>Bacillati</taxon>
        <taxon>Cyanobacteriota</taxon>
        <taxon>Cyanophyceae</taxon>
        <taxon>Nostocales</taxon>
        <taxon>Aphanizomenonaceae</taxon>
        <taxon>Dolichospermum</taxon>
        <taxon>Dolichospermum circinale</taxon>
    </lineage>
</organism>
<dbReference type="Gene3D" id="1.10.287.1120">
    <property type="entry name" value="Bipartite methylase S protein"/>
    <property type="match status" value="1"/>
</dbReference>
<keyword evidence="6" id="KW-1185">Reference proteome</keyword>
<dbReference type="InterPro" id="IPR000055">
    <property type="entry name" value="Restrct_endonuc_typeI_TRD"/>
</dbReference>
<dbReference type="CDD" id="cd17267">
    <property type="entry name" value="RMtype1_S_EcoAO83I-TRD1-CR1_like"/>
    <property type="match status" value="1"/>
</dbReference>
<reference evidence="5 6" key="1">
    <citation type="submission" date="2023-01" db="EMBL/GenBank/DDBJ databases">
        <title>Genomes from the Australian National Cyanobacteria Reference Collection.</title>
        <authorList>
            <person name="Willis A."/>
            <person name="Lee E.M.F."/>
        </authorList>
    </citation>
    <scope>NUCLEOTIDE SEQUENCE [LARGE SCALE GENOMIC DNA]</scope>
    <source>
        <strain evidence="5 6">CS-537/01</strain>
    </source>
</reference>
<keyword evidence="5" id="KW-0540">Nuclease</keyword>